<dbReference type="EMBL" id="GL870957">
    <property type="protein sequence ID" value="EGC39476.1"/>
    <property type="molecule type" value="Genomic_DNA"/>
</dbReference>
<feature type="transmembrane region" description="Helical" evidence="2">
    <location>
        <begin position="54"/>
        <end position="74"/>
    </location>
</feature>
<dbReference type="GeneID" id="10509909"/>
<gene>
    <name evidence="3" type="ORF">DICPUDRAFT_74997</name>
</gene>
<keyword evidence="2" id="KW-0812">Transmembrane</keyword>
<keyword evidence="2" id="KW-1133">Transmembrane helix</keyword>
<feature type="region of interest" description="Disordered" evidence="1">
    <location>
        <begin position="371"/>
        <end position="421"/>
    </location>
</feature>
<organism evidence="3 4">
    <name type="scientific">Dictyostelium purpureum</name>
    <name type="common">Slime mold</name>
    <dbReference type="NCBI Taxonomy" id="5786"/>
    <lineage>
        <taxon>Eukaryota</taxon>
        <taxon>Amoebozoa</taxon>
        <taxon>Evosea</taxon>
        <taxon>Eumycetozoa</taxon>
        <taxon>Dictyostelia</taxon>
        <taxon>Dictyosteliales</taxon>
        <taxon>Dictyosteliaceae</taxon>
        <taxon>Dictyostelium</taxon>
    </lineage>
</organism>
<dbReference type="RefSeq" id="XP_003284034.1">
    <property type="nucleotide sequence ID" value="XM_003283986.1"/>
</dbReference>
<accession>F0Z9C3</accession>
<evidence type="ECO:0000256" key="1">
    <source>
        <dbReference type="SAM" id="MobiDB-lite"/>
    </source>
</evidence>
<dbReference type="Proteomes" id="UP000001064">
    <property type="component" value="Unassembled WGS sequence"/>
</dbReference>
<reference evidence="4" key="1">
    <citation type="journal article" date="2011" name="Genome Biol.">
        <title>Comparative genomics of the social amoebae Dictyostelium discoideum and Dictyostelium purpureum.</title>
        <authorList>
            <consortium name="US DOE Joint Genome Institute (JGI-PGF)"/>
            <person name="Sucgang R."/>
            <person name="Kuo A."/>
            <person name="Tian X."/>
            <person name="Salerno W."/>
            <person name="Parikh A."/>
            <person name="Feasley C.L."/>
            <person name="Dalin E."/>
            <person name="Tu H."/>
            <person name="Huang E."/>
            <person name="Barry K."/>
            <person name="Lindquist E."/>
            <person name="Shapiro H."/>
            <person name="Bruce D."/>
            <person name="Schmutz J."/>
            <person name="Salamov A."/>
            <person name="Fey P."/>
            <person name="Gaudet P."/>
            <person name="Anjard C."/>
            <person name="Babu M.M."/>
            <person name="Basu S."/>
            <person name="Bushmanova Y."/>
            <person name="van der Wel H."/>
            <person name="Katoh-Kurasawa M."/>
            <person name="Dinh C."/>
            <person name="Coutinho P.M."/>
            <person name="Saito T."/>
            <person name="Elias M."/>
            <person name="Schaap P."/>
            <person name="Kay R.R."/>
            <person name="Henrissat B."/>
            <person name="Eichinger L."/>
            <person name="Rivero F."/>
            <person name="Putnam N.H."/>
            <person name="West C.M."/>
            <person name="Loomis W.F."/>
            <person name="Chisholm R.L."/>
            <person name="Shaulsky G."/>
            <person name="Strassmann J.E."/>
            <person name="Queller D.C."/>
            <person name="Kuspa A."/>
            <person name="Grigoriev I.V."/>
        </authorList>
    </citation>
    <scope>NUCLEOTIDE SEQUENCE [LARGE SCALE GENOMIC DNA]</scope>
    <source>
        <strain evidence="4">QSDP1</strain>
    </source>
</reference>
<evidence type="ECO:0008006" key="5">
    <source>
        <dbReference type="Google" id="ProtNLM"/>
    </source>
</evidence>
<dbReference type="AlphaFoldDB" id="F0Z9C3"/>
<keyword evidence="2" id="KW-0472">Membrane</keyword>
<dbReference type="KEGG" id="dpp:DICPUDRAFT_74997"/>
<proteinExistence type="predicted"/>
<keyword evidence="4" id="KW-1185">Reference proteome</keyword>
<evidence type="ECO:0000256" key="2">
    <source>
        <dbReference type="SAM" id="Phobius"/>
    </source>
</evidence>
<evidence type="ECO:0000313" key="4">
    <source>
        <dbReference type="Proteomes" id="UP000001064"/>
    </source>
</evidence>
<sequence>MKKIIIQKEYNKNEKEEFDNNFSVLKQNKILTKNESNKNKLSCISCFSGLKFGLFLYTFLLATFTIGIIGAVGISDHNVFEDRNFVKYPLMVGLGFGLFFLFFCLSFIRILSSPITTSLKDFRRGTNQPLDEHIEGIKQSSLELYAMCECFHTTSTTTTNSDGSTSTLTSTVVTYSEEIQIPIEEYKDLTNPLTIENINNILGDSSGRKRKYLKVSFIRNWYPTDQISQEAIKSYLDHLTIKNEHRDSSFRLELELRFVDKKFKEHLLFPIKSFSNNIDIIEKGPSYESELHDSPPFLFRYGYYILSLPLLMFLPYELYFNSKVYRSKFSFVKTIKVSTFCQENHNEIITIPQINQSDHYQTLNDCYNLNENQPSSSISTPTQIQQQQEKSIIIDKDYESQQQEKQEEKDPKEKSIYNIDK</sequence>
<feature type="transmembrane region" description="Helical" evidence="2">
    <location>
        <begin position="301"/>
        <end position="320"/>
    </location>
</feature>
<feature type="transmembrane region" description="Helical" evidence="2">
    <location>
        <begin position="86"/>
        <end position="111"/>
    </location>
</feature>
<feature type="compositionally biased region" description="Low complexity" evidence="1">
    <location>
        <begin position="373"/>
        <end position="391"/>
    </location>
</feature>
<dbReference type="OrthoDB" id="10660512at2759"/>
<feature type="compositionally biased region" description="Basic and acidic residues" evidence="1">
    <location>
        <begin position="392"/>
        <end position="421"/>
    </location>
</feature>
<dbReference type="InParanoid" id="F0Z9C3"/>
<name>F0Z9C3_DICPU</name>
<dbReference type="VEuPathDB" id="AmoebaDB:DICPUDRAFT_74997"/>
<protein>
    <recommendedName>
        <fullName evidence="5">Transmembrane protein</fullName>
    </recommendedName>
</protein>
<dbReference type="OMA" id="REWIPAD"/>
<evidence type="ECO:0000313" key="3">
    <source>
        <dbReference type="EMBL" id="EGC39476.1"/>
    </source>
</evidence>